<protein>
    <submittedName>
        <fullName evidence="2">Uncharacterized protein</fullName>
    </submittedName>
</protein>
<evidence type="ECO:0000256" key="1">
    <source>
        <dbReference type="SAM" id="Phobius"/>
    </source>
</evidence>
<organism evidence="2 3">
    <name type="scientific">Vibrio ishigakensis</name>
    <dbReference type="NCBI Taxonomy" id="1481914"/>
    <lineage>
        <taxon>Bacteria</taxon>
        <taxon>Pseudomonadati</taxon>
        <taxon>Pseudomonadota</taxon>
        <taxon>Gammaproteobacteria</taxon>
        <taxon>Vibrionales</taxon>
        <taxon>Vibrionaceae</taxon>
        <taxon>Vibrio</taxon>
    </lineage>
</organism>
<accession>A0A0B8P8W6</accession>
<name>A0A0B8P8W6_9VIBR</name>
<evidence type="ECO:0000313" key="3">
    <source>
        <dbReference type="Proteomes" id="UP000031670"/>
    </source>
</evidence>
<gene>
    <name evidence="2" type="ORF">JCM19232_1938</name>
</gene>
<comment type="caution">
    <text evidence="2">The sequence shown here is derived from an EMBL/GenBank/DDBJ whole genome shotgun (WGS) entry which is preliminary data.</text>
</comment>
<reference evidence="2 3" key="1">
    <citation type="submission" date="2015-01" db="EMBL/GenBank/DDBJ databases">
        <title>Vibrio sp. C5 JCM 19232 whole genome shotgun sequence.</title>
        <authorList>
            <person name="Sawabe T."/>
            <person name="Meirelles P."/>
            <person name="Feng G."/>
            <person name="Sayaka M."/>
            <person name="Hattori M."/>
            <person name="Ohkuma M."/>
        </authorList>
    </citation>
    <scope>NUCLEOTIDE SEQUENCE [LARGE SCALE GENOMIC DNA]</scope>
    <source>
        <strain evidence="2 3">JCM19232</strain>
    </source>
</reference>
<keyword evidence="1" id="KW-0812">Transmembrane</keyword>
<sequence>MVFAYTGLLGVYFTAIFTDRGSEWSVLMALIAGFLTTLLLQAYVWDVVMGVIN</sequence>
<proteinExistence type="predicted"/>
<dbReference type="Proteomes" id="UP000031670">
    <property type="component" value="Unassembled WGS sequence"/>
</dbReference>
<keyword evidence="1" id="KW-0472">Membrane</keyword>
<keyword evidence="1" id="KW-1133">Transmembrane helix</keyword>
<feature type="transmembrane region" description="Helical" evidence="1">
    <location>
        <begin position="24"/>
        <end position="45"/>
    </location>
</feature>
<reference evidence="2 3" key="2">
    <citation type="submission" date="2015-01" db="EMBL/GenBank/DDBJ databases">
        <authorList>
            <consortium name="NBRP consortium"/>
            <person name="Sawabe T."/>
            <person name="Meirelles P."/>
            <person name="Feng G."/>
            <person name="Sayaka M."/>
            <person name="Hattori M."/>
            <person name="Ohkuma M."/>
        </authorList>
    </citation>
    <scope>NUCLEOTIDE SEQUENCE [LARGE SCALE GENOMIC DNA]</scope>
    <source>
        <strain evidence="2 3">JCM19232</strain>
    </source>
</reference>
<dbReference type="EMBL" id="BBSA01000006">
    <property type="protein sequence ID" value="GAM62781.1"/>
    <property type="molecule type" value="Genomic_DNA"/>
</dbReference>
<dbReference type="AlphaFoldDB" id="A0A0B8P8W6"/>
<evidence type="ECO:0000313" key="2">
    <source>
        <dbReference type="EMBL" id="GAM62781.1"/>
    </source>
</evidence>